<evidence type="ECO:0008006" key="3">
    <source>
        <dbReference type="Google" id="ProtNLM"/>
    </source>
</evidence>
<dbReference type="PROSITE" id="PS51257">
    <property type="entry name" value="PROKAR_LIPOPROTEIN"/>
    <property type="match status" value="1"/>
</dbReference>
<keyword evidence="2" id="KW-1185">Reference proteome</keyword>
<organism evidence="1 2">
    <name type="scientific">Pseudoalteromonas denitrificans DSM 6059</name>
    <dbReference type="NCBI Taxonomy" id="1123010"/>
    <lineage>
        <taxon>Bacteria</taxon>
        <taxon>Pseudomonadati</taxon>
        <taxon>Pseudomonadota</taxon>
        <taxon>Gammaproteobacteria</taxon>
        <taxon>Alteromonadales</taxon>
        <taxon>Pseudoalteromonadaceae</taxon>
        <taxon>Pseudoalteromonas</taxon>
    </lineage>
</organism>
<evidence type="ECO:0000313" key="1">
    <source>
        <dbReference type="EMBL" id="SFB81576.1"/>
    </source>
</evidence>
<proteinExistence type="predicted"/>
<dbReference type="RefSeq" id="WP_091978918.1">
    <property type="nucleotide sequence ID" value="NZ_FOLO01000001.1"/>
</dbReference>
<dbReference type="STRING" id="1123010.SAMN02745724_00192"/>
<dbReference type="Proteomes" id="UP000198862">
    <property type="component" value="Unassembled WGS sequence"/>
</dbReference>
<gene>
    <name evidence="1" type="ORF">SAMN02745724_00192</name>
</gene>
<evidence type="ECO:0000313" key="2">
    <source>
        <dbReference type="Proteomes" id="UP000198862"/>
    </source>
</evidence>
<dbReference type="EMBL" id="FOLO01000001">
    <property type="protein sequence ID" value="SFB81576.1"/>
    <property type="molecule type" value="Genomic_DNA"/>
</dbReference>
<sequence length="81" mass="9283">MKALAVFLTIFMLLTGCSVSKKQETREYQLESKRCGQTYFQCTNTCGSKKIGFELCNAKCIDQQNQCLEFAERLKVITQKD</sequence>
<name>A0A1I1E4I0_9GAMM</name>
<protein>
    <recommendedName>
        <fullName evidence="3">Lipoprotein</fullName>
    </recommendedName>
</protein>
<accession>A0A1I1E4I0</accession>
<dbReference type="AlphaFoldDB" id="A0A1I1E4I0"/>
<reference evidence="1 2" key="1">
    <citation type="submission" date="2016-10" db="EMBL/GenBank/DDBJ databases">
        <authorList>
            <person name="de Groot N.N."/>
        </authorList>
    </citation>
    <scope>NUCLEOTIDE SEQUENCE [LARGE SCALE GENOMIC DNA]</scope>
    <source>
        <strain evidence="1 2">DSM 6059</strain>
    </source>
</reference>
<dbReference type="OrthoDB" id="5604625at2"/>